<dbReference type="GO" id="GO:0019941">
    <property type="term" value="P:modification-dependent protein catabolic process"/>
    <property type="evidence" value="ECO:0007669"/>
    <property type="project" value="InterPro"/>
</dbReference>
<evidence type="ECO:0000256" key="1">
    <source>
        <dbReference type="ARBA" id="ARBA00009114"/>
    </source>
</evidence>
<accession>A0A255H9Z9</accession>
<dbReference type="GO" id="GO:0005524">
    <property type="term" value="F:ATP binding"/>
    <property type="evidence" value="ECO:0007669"/>
    <property type="project" value="TreeGrafter"/>
</dbReference>
<feature type="active site" description="Proton acceptor" evidence="2">
    <location>
        <position position="94"/>
    </location>
</feature>
<dbReference type="PANTHER" id="PTHR42307:SF2">
    <property type="entry name" value="PUP DEAMIDASE_DEPUPYLASE"/>
    <property type="match status" value="1"/>
</dbReference>
<gene>
    <name evidence="3" type="ORF">CGZ93_03900</name>
</gene>
<evidence type="ECO:0000256" key="2">
    <source>
        <dbReference type="PIRSR" id="PIRSR018077-1"/>
    </source>
</evidence>
<comment type="similarity">
    <text evidence="1">Belongs to the Pup ligase/Pup deamidase family. Pup deamidase subfamily.</text>
</comment>
<dbReference type="NCBIfam" id="TIGR03688">
    <property type="entry name" value="depupylase_Dop"/>
    <property type="match status" value="1"/>
</dbReference>
<dbReference type="InterPro" id="IPR022366">
    <property type="entry name" value="Pup_deamidase"/>
</dbReference>
<dbReference type="InterPro" id="IPR004347">
    <property type="entry name" value="Pup_ligase/deamidase"/>
</dbReference>
<dbReference type="AlphaFoldDB" id="A0A255H9Z9"/>
<dbReference type="GO" id="GO:0008233">
    <property type="term" value="F:peptidase activity"/>
    <property type="evidence" value="ECO:0007669"/>
    <property type="project" value="InterPro"/>
</dbReference>
<dbReference type="Pfam" id="PF03136">
    <property type="entry name" value="Pup_ligase"/>
    <property type="match status" value="1"/>
</dbReference>
<dbReference type="GO" id="GO:0016811">
    <property type="term" value="F:hydrolase activity, acting on carbon-nitrogen (but not peptide) bonds, in linear amides"/>
    <property type="evidence" value="ECO:0007669"/>
    <property type="project" value="InterPro"/>
</dbReference>
<dbReference type="Proteomes" id="UP000216311">
    <property type="component" value="Unassembled WGS sequence"/>
</dbReference>
<comment type="caution">
    <text evidence="3">The sequence shown here is derived from an EMBL/GenBank/DDBJ whole genome shotgun (WGS) entry which is preliminary data.</text>
</comment>
<keyword evidence="3" id="KW-0647">Proteasome</keyword>
<dbReference type="GO" id="GO:0000502">
    <property type="term" value="C:proteasome complex"/>
    <property type="evidence" value="ECO:0007669"/>
    <property type="project" value="UniProtKB-KW"/>
</dbReference>
<proteinExistence type="inferred from homology"/>
<dbReference type="GO" id="GO:0070490">
    <property type="term" value="P:protein pupylation"/>
    <property type="evidence" value="ECO:0007669"/>
    <property type="project" value="TreeGrafter"/>
</dbReference>
<dbReference type="RefSeq" id="WP_094362851.1">
    <property type="nucleotide sequence ID" value="NZ_NMVQ01000004.1"/>
</dbReference>
<dbReference type="PIRSF" id="PIRSF018077">
    <property type="entry name" value="UCP018077"/>
    <property type="match status" value="1"/>
</dbReference>
<evidence type="ECO:0000313" key="4">
    <source>
        <dbReference type="Proteomes" id="UP000216311"/>
    </source>
</evidence>
<dbReference type="GO" id="GO:0010498">
    <property type="term" value="P:proteasomal protein catabolic process"/>
    <property type="evidence" value="ECO:0007669"/>
    <property type="project" value="InterPro"/>
</dbReference>
<protein>
    <submittedName>
        <fullName evidence="3">Proteasome accessory factor PafA2</fullName>
    </submittedName>
</protein>
<dbReference type="PANTHER" id="PTHR42307">
    <property type="entry name" value="PUP DEAMIDASE/DEPUPYLASE"/>
    <property type="match status" value="1"/>
</dbReference>
<name>A0A255H9Z9_9ACTN</name>
<dbReference type="OrthoDB" id="9760627at2"/>
<organism evidence="3 4">
    <name type="scientific">Enemella dayhoffiae</name>
    <dbReference type="NCBI Taxonomy" id="2016507"/>
    <lineage>
        <taxon>Bacteria</taxon>
        <taxon>Bacillati</taxon>
        <taxon>Actinomycetota</taxon>
        <taxon>Actinomycetes</taxon>
        <taxon>Propionibacteriales</taxon>
        <taxon>Propionibacteriaceae</taxon>
        <taxon>Enemella</taxon>
    </lineage>
</organism>
<dbReference type="EMBL" id="NMVQ01000004">
    <property type="protein sequence ID" value="OYO24262.1"/>
    <property type="molecule type" value="Genomic_DNA"/>
</dbReference>
<sequence>MAQQVFGLETEYGIAVGGQGPATGLHPMHWANLLVRGYGELAAAGQRWDYETEHPLDDARGFTVDRRIAHPDQLTDDDSMANLVLTNGARLYVDHAHPEYSGPEVTSARDAVLWDAAGDHLVHLAAQNASARLGQPLRLWKNNTDGKGASYGTHENYLLSRATPFHRIVLQFTGFLVTRQPLTGAGRVGLGQYSDEAGYQLSQRADFFEAEVGLETTLNRPVINTRDEPHAQARVHRRLHVITGDANRSEYAGWLKIGTAALVLAAIEVDLCADLPRLADPVAAMHDVSHDLSLSKELPLTEGAGTITALALQEAYADRVDTLLRTRPELIAHPDEATELLAAWRACLDALRRDPMELADRLDWVAKLKLLESYRARDGMDWDAPKLALIDLQYAEIDPARSLYHALIRKGRMRRLLTDDEIERARLEPPTDTRAYFRGECMRRYPDQVVAASWDSMILDLPHRRSLLRIPMLDPLRGTRAHLGDKLESAEDLGQLITQLGY</sequence>
<evidence type="ECO:0000313" key="3">
    <source>
        <dbReference type="EMBL" id="OYO24262.1"/>
    </source>
</evidence>
<reference evidence="3 4" key="1">
    <citation type="submission" date="2017-07" db="EMBL/GenBank/DDBJ databases">
        <title>Draft whole genome sequences of clinical Proprionibacteriaceae strains.</title>
        <authorList>
            <person name="Bernier A.-M."/>
            <person name="Bernard K."/>
            <person name="Domingo M.-C."/>
        </authorList>
    </citation>
    <scope>NUCLEOTIDE SEQUENCE [LARGE SCALE GENOMIC DNA]</scope>
    <source>
        <strain evidence="3 4">NML 130396</strain>
    </source>
</reference>
<keyword evidence="4" id="KW-1185">Reference proteome</keyword>